<reference evidence="3" key="1">
    <citation type="submission" date="2018-11" db="EMBL/GenBank/DDBJ databases">
        <authorList>
            <person name="Alioto T."/>
            <person name="Alioto T."/>
        </authorList>
    </citation>
    <scope>NUCLEOTIDE SEQUENCE</scope>
</reference>
<name>A0A8B6HCJ5_MYTGA</name>
<dbReference type="OrthoDB" id="10064286at2759"/>
<protein>
    <recommendedName>
        <fullName evidence="5">DUF5641 domain-containing protein</fullName>
    </recommendedName>
</protein>
<accession>A0A8B6HCJ5</accession>
<dbReference type="SUPFAM" id="SSF56672">
    <property type="entry name" value="DNA/RNA polymerases"/>
    <property type="match status" value="1"/>
</dbReference>
<evidence type="ECO:0000259" key="1">
    <source>
        <dbReference type="Pfam" id="PF17921"/>
    </source>
</evidence>
<evidence type="ECO:0000313" key="4">
    <source>
        <dbReference type="Proteomes" id="UP000596742"/>
    </source>
</evidence>
<dbReference type="PANTHER" id="PTHR47331">
    <property type="entry name" value="PHD-TYPE DOMAIN-CONTAINING PROTEIN"/>
    <property type="match status" value="1"/>
</dbReference>
<dbReference type="CDD" id="cd01644">
    <property type="entry name" value="RT_pepA17"/>
    <property type="match status" value="1"/>
</dbReference>
<dbReference type="InterPro" id="IPR040676">
    <property type="entry name" value="DUF5641"/>
</dbReference>
<dbReference type="Pfam" id="PF17921">
    <property type="entry name" value="Integrase_H2C2"/>
    <property type="match status" value="1"/>
</dbReference>
<feature type="domain" description="Integrase zinc-binding" evidence="1">
    <location>
        <begin position="875"/>
        <end position="926"/>
    </location>
</feature>
<comment type="caution">
    <text evidence="3">The sequence shown here is derived from an EMBL/GenBank/DDBJ whole genome shotgun (WGS) entry which is preliminary data.</text>
</comment>
<dbReference type="Gene3D" id="3.30.420.10">
    <property type="entry name" value="Ribonuclease H-like superfamily/Ribonuclease H"/>
    <property type="match status" value="1"/>
</dbReference>
<keyword evidence="4" id="KW-1185">Reference proteome</keyword>
<dbReference type="InterPro" id="IPR041588">
    <property type="entry name" value="Integrase_H2C2"/>
</dbReference>
<organism evidence="3 4">
    <name type="scientific">Mytilus galloprovincialis</name>
    <name type="common">Mediterranean mussel</name>
    <dbReference type="NCBI Taxonomy" id="29158"/>
    <lineage>
        <taxon>Eukaryota</taxon>
        <taxon>Metazoa</taxon>
        <taxon>Spiralia</taxon>
        <taxon>Lophotrochozoa</taxon>
        <taxon>Mollusca</taxon>
        <taxon>Bivalvia</taxon>
        <taxon>Autobranchia</taxon>
        <taxon>Pteriomorphia</taxon>
        <taxon>Mytilida</taxon>
        <taxon>Mytiloidea</taxon>
        <taxon>Mytilidae</taxon>
        <taxon>Mytilinae</taxon>
        <taxon>Mytilus</taxon>
    </lineage>
</organism>
<dbReference type="Proteomes" id="UP000596742">
    <property type="component" value="Unassembled WGS sequence"/>
</dbReference>
<dbReference type="InterPro" id="IPR043128">
    <property type="entry name" value="Rev_trsase/Diguanyl_cyclase"/>
</dbReference>
<evidence type="ECO:0000259" key="2">
    <source>
        <dbReference type="Pfam" id="PF18701"/>
    </source>
</evidence>
<evidence type="ECO:0008006" key="5">
    <source>
        <dbReference type="Google" id="ProtNLM"/>
    </source>
</evidence>
<dbReference type="InterPro" id="IPR008042">
    <property type="entry name" value="Retrotrans_Pao"/>
</dbReference>
<dbReference type="Gene3D" id="3.10.10.10">
    <property type="entry name" value="HIV Type 1 Reverse Transcriptase, subunit A, domain 1"/>
    <property type="match status" value="1"/>
</dbReference>
<dbReference type="GO" id="GO:0006259">
    <property type="term" value="P:DNA metabolic process"/>
    <property type="evidence" value="ECO:0007669"/>
    <property type="project" value="UniProtKB-ARBA"/>
</dbReference>
<dbReference type="Gene3D" id="1.10.340.70">
    <property type="match status" value="1"/>
</dbReference>
<gene>
    <name evidence="3" type="ORF">MGAL_10B042420</name>
</gene>
<dbReference type="InterPro" id="IPR036397">
    <property type="entry name" value="RNaseH_sf"/>
</dbReference>
<dbReference type="EMBL" id="UYJE01009865">
    <property type="protein sequence ID" value="VDI77610.1"/>
    <property type="molecule type" value="Genomic_DNA"/>
</dbReference>
<dbReference type="Pfam" id="PF18701">
    <property type="entry name" value="DUF5641"/>
    <property type="match status" value="1"/>
</dbReference>
<dbReference type="PANTHER" id="PTHR47331:SF1">
    <property type="entry name" value="GAG-LIKE PROTEIN"/>
    <property type="match status" value="1"/>
</dbReference>
<dbReference type="GO" id="GO:0003676">
    <property type="term" value="F:nucleic acid binding"/>
    <property type="evidence" value="ECO:0007669"/>
    <property type="project" value="InterPro"/>
</dbReference>
<dbReference type="AlphaFoldDB" id="A0A8B6HCJ5"/>
<feature type="domain" description="DUF5641" evidence="2">
    <location>
        <begin position="1070"/>
        <end position="1162"/>
    </location>
</feature>
<dbReference type="Gene3D" id="3.30.70.270">
    <property type="match status" value="1"/>
</dbReference>
<evidence type="ECO:0000313" key="3">
    <source>
        <dbReference type="EMBL" id="VDI77610.1"/>
    </source>
</evidence>
<dbReference type="InterPro" id="IPR043502">
    <property type="entry name" value="DNA/RNA_pol_sf"/>
</dbReference>
<proteinExistence type="predicted"/>
<sequence length="1166" mass="132978">MSLDDRYKLVRMLKLCYNCLKGKHFANNCRKPKACTVSDCNVKHNILLHSWSKPGFDHAATQPSVNCAATKGSMIKNCLGIIPVLVKGRNGNSCKTFALLDDGADKTLCDERLLQKLNIASKPVTFEMSTVSSSGSTIHGQEVDLQVKAIDGNDNVSLKKVWSVKKLPISARSAAENVDIRKLPYLADIQIPSTDLTEVMLLIGTDSPNAHIPLEVRSGNENQPYAIRSRLGWAIRGPIEDTHASNVINVHFEEARDVLLQRQLERMWTSDFDDRAREDKNGLSIEDKEAMKMMESSITQEDGHFKLGLPWRDRETTLPNNMVLAHARLQQLKRKLSSNETLHKMYTTTVNDYIEKGYAKEVTNIESKSKRVWYLPHHPITNENKPGKVRVVFDCASKYQGISLNSQLLQGPDLMNSLVGVIIRFRQDKVALAADIEAMFHQVRVREDDCDALRFLWWPNGNLDQKPKIYCMNVHLFGATSSPSCTAYALKRTARYYAHLFDQEVALTVERNFYVDDCLKSVPSEQQAIKLATDLQSMIKMGGFRLTKWLSNKRNVLNAIPESERASSVVSLGPSDMLPSDKALGVIWDVNEDKIKFKVKLSDKPLTRRGILSVVSSIFDPLGLVSPVTLRAKAIVQHLCKEKFGWDEQIPQEYHDKWKSWVKNLPCLENLSVNRCFLPRDVQHVKNVQLHIFSDGSELGYGACAYLRVVDENDRTTCSLMMGKARLAPIKQVSIPRLELSGAVTACRLYEILSDELELKINKVTFWTDSTIVLGYIRNTSRYYCRNRYLGHHLPCNNGNLNVTELREATDEILAHVQMSYFSDEITNLKKAKPVKKGSRIASLNPVLVNELIRSKGRLNYDLSTCPVILPNKHHVTTLIIRYYHETTGHVGKQQVLAASREKYWILKGSSAVKTVIDRCVPCKRQHGPFCKQQMAPLLEEQMTADKPPFTFVGVDYFGPLNVKLGRSVDIIWTFNPPYASHRGGAWERMIRSTRNIFKALINQQLLSDEQLLTFMAETERIMNDRPITAISDDCRDLPVLTPNMLLLMKSNTSTPQGVFDKKDIYAKRWWKQIQHLANEFWKRWLREYLPTLQQRRKWQREERDVEIDDIVLVADERIQRGQWPLGRIVEVTRSRDGHIRSCVVKTSQSHILRPINKLCLLECSK</sequence>
<dbReference type="Pfam" id="PF05380">
    <property type="entry name" value="Peptidase_A17"/>
    <property type="match status" value="1"/>
</dbReference>